<gene>
    <name evidence="9" type="ORF">PJIAN_3151</name>
</gene>
<accession>A0A170ZMZ7</accession>
<dbReference type="OrthoDB" id="1154861at2"/>
<comment type="subcellular location">
    <subcellularLocation>
        <location evidence="1">Cell membrane</location>
        <topology evidence="1">Multi-pass membrane protein</topology>
    </subcellularLocation>
</comment>
<feature type="transmembrane region" description="Helical" evidence="8">
    <location>
        <begin position="243"/>
        <end position="273"/>
    </location>
</feature>
<keyword evidence="2" id="KW-1003">Cell membrane</keyword>
<dbReference type="GO" id="GO:0009103">
    <property type="term" value="P:lipopolysaccharide biosynthetic process"/>
    <property type="evidence" value="ECO:0007669"/>
    <property type="project" value="UniProtKB-ARBA"/>
</dbReference>
<dbReference type="STRING" id="681398.PJIAN_3151"/>
<organism evidence="9 10">
    <name type="scientific">Paludibacter jiangxiensis</name>
    <dbReference type="NCBI Taxonomy" id="681398"/>
    <lineage>
        <taxon>Bacteria</taxon>
        <taxon>Pseudomonadati</taxon>
        <taxon>Bacteroidota</taxon>
        <taxon>Bacteroidia</taxon>
        <taxon>Bacteroidales</taxon>
        <taxon>Paludibacteraceae</taxon>
        <taxon>Paludibacter</taxon>
    </lineage>
</organism>
<feature type="transmembrane region" description="Helical" evidence="8">
    <location>
        <begin position="75"/>
        <end position="94"/>
    </location>
</feature>
<comment type="caution">
    <text evidence="9">The sequence shown here is derived from an EMBL/GenBank/DDBJ whole genome shotgun (WGS) entry which is preliminary data.</text>
</comment>
<keyword evidence="5 8" id="KW-0812">Transmembrane</keyword>
<feature type="transmembrane region" description="Helical" evidence="8">
    <location>
        <begin position="334"/>
        <end position="352"/>
    </location>
</feature>
<feature type="transmembrane region" description="Helical" evidence="8">
    <location>
        <begin position="285"/>
        <end position="304"/>
    </location>
</feature>
<feature type="transmembrane region" description="Helical" evidence="8">
    <location>
        <begin position="144"/>
        <end position="177"/>
    </location>
</feature>
<evidence type="ECO:0000256" key="4">
    <source>
        <dbReference type="ARBA" id="ARBA00022679"/>
    </source>
</evidence>
<feature type="transmembrane region" description="Helical" evidence="8">
    <location>
        <begin position="399"/>
        <end position="417"/>
    </location>
</feature>
<reference evidence="10" key="1">
    <citation type="submission" date="2016-04" db="EMBL/GenBank/DDBJ databases">
        <title>Draft genome sequence of Paludibacter jiangxiensis strain NM7.</title>
        <authorList>
            <person name="Qiu Y."/>
            <person name="Matsuura N."/>
            <person name="Ohashi A."/>
            <person name="Tourlousse M.D."/>
            <person name="Sekiguchi Y."/>
        </authorList>
    </citation>
    <scope>NUCLEOTIDE SEQUENCE [LARGE SCALE GENOMIC DNA]</scope>
    <source>
        <strain evidence="10">NM7</strain>
    </source>
</reference>
<evidence type="ECO:0000256" key="6">
    <source>
        <dbReference type="ARBA" id="ARBA00022989"/>
    </source>
</evidence>
<proteinExistence type="predicted"/>
<dbReference type="PANTHER" id="PTHR33908:SF11">
    <property type="entry name" value="MEMBRANE PROTEIN"/>
    <property type="match status" value="1"/>
</dbReference>
<keyword evidence="7 8" id="KW-0472">Membrane</keyword>
<feature type="transmembrane region" description="Helical" evidence="8">
    <location>
        <begin position="39"/>
        <end position="55"/>
    </location>
</feature>
<dbReference type="EMBL" id="BDCR01000003">
    <property type="protein sequence ID" value="GAT62840.1"/>
    <property type="molecule type" value="Genomic_DNA"/>
</dbReference>
<evidence type="ECO:0000256" key="3">
    <source>
        <dbReference type="ARBA" id="ARBA00022676"/>
    </source>
</evidence>
<dbReference type="GO" id="GO:0016763">
    <property type="term" value="F:pentosyltransferase activity"/>
    <property type="evidence" value="ECO:0007669"/>
    <property type="project" value="TreeGrafter"/>
</dbReference>
<evidence type="ECO:0000256" key="7">
    <source>
        <dbReference type="ARBA" id="ARBA00023136"/>
    </source>
</evidence>
<evidence type="ECO:0000256" key="5">
    <source>
        <dbReference type="ARBA" id="ARBA00022692"/>
    </source>
</evidence>
<keyword evidence="4 9" id="KW-0808">Transferase</keyword>
<dbReference type="PANTHER" id="PTHR33908">
    <property type="entry name" value="MANNOSYLTRANSFERASE YKCB-RELATED"/>
    <property type="match status" value="1"/>
</dbReference>
<feature type="transmembrane region" description="Helical" evidence="8">
    <location>
        <begin position="449"/>
        <end position="467"/>
    </location>
</feature>
<protein>
    <submittedName>
        <fullName evidence="9">Dolichyl-phosphate-mannose-protein mannosyltransferase</fullName>
    </submittedName>
</protein>
<keyword evidence="6 8" id="KW-1133">Transmembrane helix</keyword>
<feature type="transmembrane region" description="Helical" evidence="8">
    <location>
        <begin position="372"/>
        <end position="390"/>
    </location>
</feature>
<reference evidence="10" key="2">
    <citation type="journal article" date="2017" name="Genome Announc.">
        <title>Draft genome sequence of Paludibacter jiangxiensis NM7(T), a propionate-producing fermentative bacterium.</title>
        <authorList>
            <person name="Qiu Y.-L."/>
            <person name="Tourlousse D.M."/>
            <person name="Matsuura N."/>
            <person name="Ohashi A."/>
            <person name="Sekiguchi Y."/>
        </authorList>
    </citation>
    <scope>NUCLEOTIDE SEQUENCE [LARGE SCALE GENOMIC DNA]</scope>
    <source>
        <strain evidence="10">NM7</strain>
    </source>
</reference>
<dbReference type="RefSeq" id="WP_068703515.1">
    <property type="nucleotide sequence ID" value="NZ_BDCR01000003.1"/>
</dbReference>
<name>A0A170ZMZ7_9BACT</name>
<sequence length="475" mass="54636">MIQETNFYLSKYYSNKAIAAFFIAIAVCNLLFFHKMLPVQWMVSATIEAVCFFYFTQSLSRQWIRYSEKRFAKKLFITTLILRVSWVFVAYFLYTWLNGEPFEFAAADSHFYQSISGEFADFIKTGNWSGIANYPKLDASDTGYPVWLAIVHLFFGDSILMPRLINAVLGAYTAVLLYKFTTRNFGEAAGRLTGIMCMLLPNFFFYVGIHLKETFMIFLVVSYAYNADNLLRSTKLTWQNIALTILGALVLFFFRTVLGVIALFALFTAFVFSKGRNMKKWGKRIIIALWVFFCIGALLSGRIIQEIEILYKYSGSNQATGMQYRSVQEGGNSFARYGSMAVFAPMIVAIPFPTFTEANEEQQNQMMFSGGYFVKNIFSFFVIVAMIILIRRKEWREHLFLISFFVAYLLAIAKSNFAVSERFHLPAMPFLLAMAAFGMTRIGKKEKKWFTPYVFFIVLVVIGWNWFKLAGRGLS</sequence>
<keyword evidence="3 9" id="KW-0328">Glycosyltransferase</keyword>
<evidence type="ECO:0000256" key="1">
    <source>
        <dbReference type="ARBA" id="ARBA00004651"/>
    </source>
</evidence>
<evidence type="ECO:0000313" key="9">
    <source>
        <dbReference type="EMBL" id="GAT62840.1"/>
    </source>
</evidence>
<dbReference type="Proteomes" id="UP000076586">
    <property type="component" value="Unassembled WGS sequence"/>
</dbReference>
<evidence type="ECO:0000256" key="8">
    <source>
        <dbReference type="SAM" id="Phobius"/>
    </source>
</evidence>
<evidence type="ECO:0000256" key="2">
    <source>
        <dbReference type="ARBA" id="ARBA00022475"/>
    </source>
</evidence>
<dbReference type="AlphaFoldDB" id="A0A170ZMZ7"/>
<dbReference type="InterPro" id="IPR050297">
    <property type="entry name" value="LipidA_mod_glycosyltrf_83"/>
</dbReference>
<keyword evidence="10" id="KW-1185">Reference proteome</keyword>
<evidence type="ECO:0000313" key="10">
    <source>
        <dbReference type="Proteomes" id="UP000076586"/>
    </source>
</evidence>
<feature type="transmembrane region" description="Helical" evidence="8">
    <location>
        <begin position="12"/>
        <end position="33"/>
    </location>
</feature>
<dbReference type="GO" id="GO:0005886">
    <property type="term" value="C:plasma membrane"/>
    <property type="evidence" value="ECO:0007669"/>
    <property type="project" value="UniProtKB-SubCell"/>
</dbReference>